<feature type="region of interest" description="Disordered" evidence="4">
    <location>
        <begin position="166"/>
        <end position="200"/>
    </location>
</feature>
<dbReference type="SUPFAM" id="SSF46894">
    <property type="entry name" value="C-terminal effector domain of the bipartite response regulators"/>
    <property type="match status" value="1"/>
</dbReference>
<evidence type="ECO:0000256" key="2">
    <source>
        <dbReference type="ARBA" id="ARBA00023125"/>
    </source>
</evidence>
<evidence type="ECO:0000259" key="6">
    <source>
        <dbReference type="PROSITE" id="PS50110"/>
    </source>
</evidence>
<organism evidence="7 8">
    <name type="scientific">Streptomyces chartreusis NRRL 3882</name>
    <dbReference type="NCBI Taxonomy" id="1079985"/>
    <lineage>
        <taxon>Bacteria</taxon>
        <taxon>Bacillati</taxon>
        <taxon>Actinomycetota</taxon>
        <taxon>Actinomycetes</taxon>
        <taxon>Kitasatosporales</taxon>
        <taxon>Streptomycetaceae</taxon>
        <taxon>Streptomyces</taxon>
    </lineage>
</organism>
<dbReference type="InterPro" id="IPR016032">
    <property type="entry name" value="Sig_transdc_resp-reg_C-effctor"/>
</dbReference>
<dbReference type="PROSITE" id="PS50043">
    <property type="entry name" value="HTH_LUXR_2"/>
    <property type="match status" value="1"/>
</dbReference>
<protein>
    <submittedName>
        <fullName evidence="7">Nitrogen regulation protein C</fullName>
    </submittedName>
</protein>
<feature type="modified residue" description="4-aspartylphosphate" evidence="3">
    <location>
        <position position="84"/>
    </location>
</feature>
<dbReference type="CDD" id="cd17535">
    <property type="entry name" value="REC_NarL-like"/>
    <property type="match status" value="1"/>
</dbReference>
<dbReference type="PRINTS" id="PR00038">
    <property type="entry name" value="HTHLUXR"/>
</dbReference>
<dbReference type="InterPro" id="IPR058245">
    <property type="entry name" value="NreC/VraR/RcsB-like_REC"/>
</dbReference>
<dbReference type="Pfam" id="PF00196">
    <property type="entry name" value="GerE"/>
    <property type="match status" value="1"/>
</dbReference>
<dbReference type="RefSeq" id="WP_010045774.1">
    <property type="nucleotide sequence ID" value="NZ_LT962942.1"/>
</dbReference>
<feature type="region of interest" description="Disordered" evidence="4">
    <location>
        <begin position="216"/>
        <end position="250"/>
    </location>
</feature>
<keyword evidence="1 3" id="KW-0597">Phosphoprotein</keyword>
<evidence type="ECO:0000313" key="8">
    <source>
        <dbReference type="Proteomes" id="UP000235464"/>
    </source>
</evidence>
<dbReference type="GO" id="GO:0006355">
    <property type="term" value="P:regulation of DNA-templated transcription"/>
    <property type="evidence" value="ECO:0007669"/>
    <property type="project" value="InterPro"/>
</dbReference>
<dbReference type="Proteomes" id="UP000235464">
    <property type="component" value="Chromosome I"/>
</dbReference>
<feature type="region of interest" description="Disordered" evidence="4">
    <location>
        <begin position="1"/>
        <end position="26"/>
    </location>
</feature>
<dbReference type="GO" id="GO:0003677">
    <property type="term" value="F:DNA binding"/>
    <property type="evidence" value="ECO:0007669"/>
    <property type="project" value="UniProtKB-KW"/>
</dbReference>
<feature type="compositionally biased region" description="Low complexity" evidence="4">
    <location>
        <begin position="176"/>
        <end position="200"/>
    </location>
</feature>
<proteinExistence type="predicted"/>
<dbReference type="InterPro" id="IPR039420">
    <property type="entry name" value="WalR-like"/>
</dbReference>
<dbReference type="SMART" id="SM00421">
    <property type="entry name" value="HTH_LUXR"/>
    <property type="match status" value="1"/>
</dbReference>
<feature type="domain" description="Response regulatory" evidence="6">
    <location>
        <begin position="33"/>
        <end position="146"/>
    </location>
</feature>
<dbReference type="GO" id="GO:0000160">
    <property type="term" value="P:phosphorelay signal transduction system"/>
    <property type="evidence" value="ECO:0007669"/>
    <property type="project" value="InterPro"/>
</dbReference>
<dbReference type="InterPro" id="IPR000792">
    <property type="entry name" value="Tscrpt_reg_LuxR_C"/>
</dbReference>
<dbReference type="SMART" id="SM00448">
    <property type="entry name" value="REC"/>
    <property type="match status" value="1"/>
</dbReference>
<gene>
    <name evidence="7" type="primary">nreC_5</name>
    <name evidence="7" type="ORF">SCNRRL3882_2875</name>
</gene>
<dbReference type="InterPro" id="IPR011006">
    <property type="entry name" value="CheY-like_superfamily"/>
</dbReference>
<dbReference type="AlphaFoldDB" id="A0A2N9B7T3"/>
<keyword evidence="2" id="KW-0238">DNA-binding</keyword>
<sequence>MPDQTTPHPGASQPPPPQNPFDFPQPAQPSCLRVVVADDNPVVRAGLTALLSGREDITVVAEAADGREAYEAAQQHRPDVVLLDVRMPGVDGISALPYLVRIAPVVMLTYSRESEIVQEALRRGAGGYLVHGEFTAGQLVDAVRDITQGRAHFTPTAAGALLAQLRQGQGQGSSRGPGAPALPDGLGQANANAYGNSASAWPHNQTQLTAQPANMSLPYVPTSPTSPENLSQVQPDVGQSPSEWTSGRPAAPYRSRFQLSTREAEIMDLIASGMNNQQIAATCFISEKTVKNHINRIFAKLHSTSRSEAAAKWLGTAPDSHRGRG</sequence>
<feature type="compositionally biased region" description="Polar residues" evidence="4">
    <location>
        <begin position="222"/>
        <end position="245"/>
    </location>
</feature>
<feature type="domain" description="HTH luxR-type" evidence="5">
    <location>
        <begin position="252"/>
        <end position="317"/>
    </location>
</feature>
<accession>A0A2N9B7T3</accession>
<evidence type="ECO:0000313" key="7">
    <source>
        <dbReference type="EMBL" id="SOR79413.1"/>
    </source>
</evidence>
<dbReference type="Gene3D" id="1.10.10.10">
    <property type="entry name" value="Winged helix-like DNA-binding domain superfamily/Winged helix DNA-binding domain"/>
    <property type="match status" value="1"/>
</dbReference>
<dbReference type="EMBL" id="LT963352">
    <property type="protein sequence ID" value="SOR79413.1"/>
    <property type="molecule type" value="Genomic_DNA"/>
</dbReference>
<dbReference type="InterPro" id="IPR001789">
    <property type="entry name" value="Sig_transdc_resp-reg_receiver"/>
</dbReference>
<reference evidence="8" key="1">
    <citation type="submission" date="2017-11" db="EMBL/GenBank/DDBJ databases">
        <authorList>
            <person name="Wibberg D."/>
        </authorList>
    </citation>
    <scope>NUCLEOTIDE SEQUENCE [LARGE SCALE GENOMIC DNA]</scope>
</reference>
<dbReference type="Pfam" id="PF00072">
    <property type="entry name" value="Response_reg"/>
    <property type="match status" value="1"/>
</dbReference>
<evidence type="ECO:0000256" key="1">
    <source>
        <dbReference type="ARBA" id="ARBA00022553"/>
    </source>
</evidence>
<evidence type="ECO:0000259" key="5">
    <source>
        <dbReference type="PROSITE" id="PS50043"/>
    </source>
</evidence>
<keyword evidence="8" id="KW-1185">Reference proteome</keyword>
<dbReference type="InterPro" id="IPR036388">
    <property type="entry name" value="WH-like_DNA-bd_sf"/>
</dbReference>
<dbReference type="OrthoDB" id="4172435at2"/>
<dbReference type="SUPFAM" id="SSF52172">
    <property type="entry name" value="CheY-like"/>
    <property type="match status" value="1"/>
</dbReference>
<dbReference type="Gene3D" id="3.40.50.2300">
    <property type="match status" value="1"/>
</dbReference>
<evidence type="ECO:0000256" key="4">
    <source>
        <dbReference type="SAM" id="MobiDB-lite"/>
    </source>
</evidence>
<dbReference type="CDD" id="cd06170">
    <property type="entry name" value="LuxR_C_like"/>
    <property type="match status" value="1"/>
</dbReference>
<name>A0A2N9B7T3_STRCX</name>
<dbReference type="PROSITE" id="PS50110">
    <property type="entry name" value="RESPONSE_REGULATORY"/>
    <property type="match status" value="1"/>
</dbReference>
<dbReference type="PANTHER" id="PTHR43214">
    <property type="entry name" value="TWO-COMPONENT RESPONSE REGULATOR"/>
    <property type="match status" value="1"/>
</dbReference>
<evidence type="ECO:0000256" key="3">
    <source>
        <dbReference type="PROSITE-ProRule" id="PRU00169"/>
    </source>
</evidence>
<dbReference type="PROSITE" id="PS00622">
    <property type="entry name" value="HTH_LUXR_1"/>
    <property type="match status" value="1"/>
</dbReference>
<dbReference type="PANTHER" id="PTHR43214:SF43">
    <property type="entry name" value="TWO-COMPONENT RESPONSE REGULATOR"/>
    <property type="match status" value="1"/>
</dbReference>